<evidence type="ECO:0000313" key="2">
    <source>
        <dbReference type="Proteomes" id="UP001054252"/>
    </source>
</evidence>
<keyword evidence="2" id="KW-1185">Reference proteome</keyword>
<organism evidence="1 2">
    <name type="scientific">Rubroshorea leprosula</name>
    <dbReference type="NCBI Taxonomy" id="152421"/>
    <lineage>
        <taxon>Eukaryota</taxon>
        <taxon>Viridiplantae</taxon>
        <taxon>Streptophyta</taxon>
        <taxon>Embryophyta</taxon>
        <taxon>Tracheophyta</taxon>
        <taxon>Spermatophyta</taxon>
        <taxon>Magnoliopsida</taxon>
        <taxon>eudicotyledons</taxon>
        <taxon>Gunneridae</taxon>
        <taxon>Pentapetalae</taxon>
        <taxon>rosids</taxon>
        <taxon>malvids</taxon>
        <taxon>Malvales</taxon>
        <taxon>Dipterocarpaceae</taxon>
        <taxon>Rubroshorea</taxon>
    </lineage>
</organism>
<dbReference type="AlphaFoldDB" id="A0AAV5MGE7"/>
<protein>
    <submittedName>
        <fullName evidence="1">Uncharacterized protein</fullName>
    </submittedName>
</protein>
<proteinExistence type="predicted"/>
<comment type="caution">
    <text evidence="1">The sequence shown here is derived from an EMBL/GenBank/DDBJ whole genome shotgun (WGS) entry which is preliminary data.</text>
</comment>
<name>A0AAV5MGE7_9ROSI</name>
<accession>A0AAV5MGE7</accession>
<dbReference type="Proteomes" id="UP001054252">
    <property type="component" value="Unassembled WGS sequence"/>
</dbReference>
<evidence type="ECO:0000313" key="1">
    <source>
        <dbReference type="EMBL" id="GKV48961.1"/>
    </source>
</evidence>
<dbReference type="EMBL" id="BPVZ01000276">
    <property type="protein sequence ID" value="GKV48961.1"/>
    <property type="molecule type" value="Genomic_DNA"/>
</dbReference>
<sequence length="90" mass="10711">MNAMSSYGIKYNVNEQGSDEPIFEEVIGNAKEFFYLLQTTNTPLYDGCDKDDIVLKWISHFMYTKTLYNMSVVNWDYMLKCSRRWIKLED</sequence>
<gene>
    <name evidence="1" type="ORF">SLEP1_g55735</name>
</gene>
<reference evidence="1 2" key="1">
    <citation type="journal article" date="2021" name="Commun. Biol.">
        <title>The genome of Shorea leprosula (Dipterocarpaceae) highlights the ecological relevance of drought in aseasonal tropical rainforests.</title>
        <authorList>
            <person name="Ng K.K.S."/>
            <person name="Kobayashi M.J."/>
            <person name="Fawcett J.A."/>
            <person name="Hatakeyama M."/>
            <person name="Paape T."/>
            <person name="Ng C.H."/>
            <person name="Ang C.C."/>
            <person name="Tnah L.H."/>
            <person name="Lee C.T."/>
            <person name="Nishiyama T."/>
            <person name="Sese J."/>
            <person name="O'Brien M.J."/>
            <person name="Copetti D."/>
            <person name="Mohd Noor M.I."/>
            <person name="Ong R.C."/>
            <person name="Putra M."/>
            <person name="Sireger I.Z."/>
            <person name="Indrioko S."/>
            <person name="Kosugi Y."/>
            <person name="Izuno A."/>
            <person name="Isagi Y."/>
            <person name="Lee S.L."/>
            <person name="Shimizu K.K."/>
        </authorList>
    </citation>
    <scope>NUCLEOTIDE SEQUENCE [LARGE SCALE GENOMIC DNA]</scope>
    <source>
        <strain evidence="1">214</strain>
    </source>
</reference>